<dbReference type="RefSeq" id="YP_009019121.1">
    <property type="nucleotide sequence ID" value="NC_023748.1"/>
</dbReference>
<keyword evidence="3" id="KW-1185">Reference proteome</keyword>
<dbReference type="KEGG" id="vg:18990436"/>
<dbReference type="Proteomes" id="UP000001896">
    <property type="component" value="Segment"/>
</dbReference>
<reference evidence="2 3" key="1">
    <citation type="submission" date="2009-11" db="EMBL/GenBank/DDBJ databases">
        <authorList>
            <person name="Leuba K.D."/>
            <person name="Ko C."/>
            <person name="Russell D.A."/>
            <person name="Fritz M.J."/>
            <person name="Jacobs-Sera D."/>
            <person name="Hendrix R.W."/>
            <person name="Hatfull G.F."/>
        </authorList>
    </citation>
    <scope>NUCLEOTIDE SEQUENCE [LARGE SCALE GENOMIC DNA]</scope>
</reference>
<sequence length="129" mass="14825">MIRNGRNNMEFQEFCDRIYQVFSQTTGAENRFWSVTKIVHGDDELFEVYAVGEDEDDPWFIGTFNSEVDADFTASIHGAIADMVRRSMEAIDDAARLELERDNLMGRVFDLELEIQGLKSELGRYEGAE</sequence>
<dbReference type="EMBL" id="GU247132">
    <property type="protein sequence ID" value="ADA83772.1"/>
    <property type="molecule type" value="Genomic_DNA"/>
</dbReference>
<protein>
    <submittedName>
        <fullName evidence="2">Uncharacterized protein</fullName>
    </submittedName>
</protein>
<keyword evidence="1" id="KW-0175">Coiled coil</keyword>
<feature type="coiled-coil region" evidence="1">
    <location>
        <begin position="94"/>
        <end position="121"/>
    </location>
</feature>
<name>D2XRP0_9CAUD</name>
<dbReference type="OrthoDB" id="14787at10239"/>
<organism evidence="2 3">
    <name type="scientific">Mycobacterium phage SkiPole</name>
    <dbReference type="NCBI Taxonomy" id="701456"/>
    <lineage>
        <taxon>Viruses</taxon>
        <taxon>Duplodnaviria</taxon>
        <taxon>Heunggongvirae</taxon>
        <taxon>Uroviricota</taxon>
        <taxon>Caudoviricetes</taxon>
        <taxon>Fromanvirus</taxon>
        <taxon>Fromanvirus skipole</taxon>
    </lineage>
</organism>
<evidence type="ECO:0000313" key="3">
    <source>
        <dbReference type="Proteomes" id="UP000001896"/>
    </source>
</evidence>
<accession>D2XRP0</accession>
<gene>
    <name evidence="2" type="primary">46</name>
    <name evidence="2" type="ORF">SKIPOLE_46</name>
</gene>
<dbReference type="GeneID" id="18990436"/>
<proteinExistence type="predicted"/>
<evidence type="ECO:0000313" key="2">
    <source>
        <dbReference type="EMBL" id="ADA83772.1"/>
    </source>
</evidence>
<evidence type="ECO:0000256" key="1">
    <source>
        <dbReference type="SAM" id="Coils"/>
    </source>
</evidence>